<name>A0A9W6I6N7_9ACTN</name>
<proteinExistence type="predicted"/>
<accession>A0A9W6I6N7</accession>
<organism evidence="2 3">
    <name type="scientific">Streptosporangium carneum</name>
    <dbReference type="NCBI Taxonomy" id="47481"/>
    <lineage>
        <taxon>Bacteria</taxon>
        <taxon>Bacillati</taxon>
        <taxon>Actinomycetota</taxon>
        <taxon>Actinomycetes</taxon>
        <taxon>Streptosporangiales</taxon>
        <taxon>Streptosporangiaceae</taxon>
        <taxon>Streptosporangium</taxon>
    </lineage>
</organism>
<dbReference type="Pfam" id="PF09851">
    <property type="entry name" value="SHOCT"/>
    <property type="match status" value="1"/>
</dbReference>
<comment type="caution">
    <text evidence="2">The sequence shown here is derived from an EMBL/GenBank/DDBJ whole genome shotgun (WGS) entry which is preliminary data.</text>
</comment>
<dbReference type="InterPro" id="IPR018649">
    <property type="entry name" value="SHOCT"/>
</dbReference>
<reference evidence="2" key="1">
    <citation type="journal article" date="2014" name="Int. J. Syst. Evol. Microbiol.">
        <title>Complete genome sequence of Corynebacterium casei LMG S-19264T (=DSM 44701T), isolated from a smear-ripened cheese.</title>
        <authorList>
            <consortium name="US DOE Joint Genome Institute (JGI-PGF)"/>
            <person name="Walter F."/>
            <person name="Albersmeier A."/>
            <person name="Kalinowski J."/>
            <person name="Ruckert C."/>
        </authorList>
    </citation>
    <scope>NUCLEOTIDE SEQUENCE</scope>
    <source>
        <strain evidence="2">VKM Ac-2007</strain>
    </source>
</reference>
<feature type="domain" description="SHOCT" evidence="1">
    <location>
        <begin position="39"/>
        <end position="61"/>
    </location>
</feature>
<evidence type="ECO:0000313" key="2">
    <source>
        <dbReference type="EMBL" id="GLK12396.1"/>
    </source>
</evidence>
<keyword evidence="3" id="KW-1185">Reference proteome</keyword>
<dbReference type="EMBL" id="BSEV01000016">
    <property type="protein sequence ID" value="GLK12396.1"/>
    <property type="molecule type" value="Genomic_DNA"/>
</dbReference>
<evidence type="ECO:0000313" key="3">
    <source>
        <dbReference type="Proteomes" id="UP001143474"/>
    </source>
</evidence>
<evidence type="ECO:0000259" key="1">
    <source>
        <dbReference type="Pfam" id="PF09851"/>
    </source>
</evidence>
<gene>
    <name evidence="2" type="ORF">GCM10017600_58060</name>
</gene>
<sequence length="69" mass="8064">MMFRLVVVLLIIAVVVVVVLRPDPIMRVLKGNRRPALDDPREILKRRYAAGEIDEDEYLRRMSGLSQDW</sequence>
<dbReference type="AlphaFoldDB" id="A0A9W6I6N7"/>
<dbReference type="Proteomes" id="UP001143474">
    <property type="component" value="Unassembled WGS sequence"/>
</dbReference>
<protein>
    <recommendedName>
        <fullName evidence="1">SHOCT domain-containing protein</fullName>
    </recommendedName>
</protein>
<reference evidence="2" key="2">
    <citation type="submission" date="2023-01" db="EMBL/GenBank/DDBJ databases">
        <authorList>
            <person name="Sun Q."/>
            <person name="Evtushenko L."/>
        </authorList>
    </citation>
    <scope>NUCLEOTIDE SEQUENCE</scope>
    <source>
        <strain evidence="2">VKM Ac-2007</strain>
    </source>
</reference>